<sequence>MLKLRIIFIIFLMLALVCFLFVYSKPAPAETVWDDLIIINNLPEVETSFHKGKTRLTAIHLYKDGHVKKAARALTWHSSDRSVAQVSQDGQIRLKGKKGMTKITVTDGTFQDNLVINHGKEKVSVIKEKGTKYHLISQLVKSLTLEEKIGQMLMPDFRQWDGKAVTEVKPEIAQIIQKYHLGGIILFKENIQSIEQTLHLTTGFQSNAEKFGLLLSIDQEGGSIDRLNFGTTMPGNMALGAGNDKRLTELVGKAIGKELSLLGINMDFAPVLDINNNPENPVIGLRSFSSDPETVTKMGTALAKGLDEANIVAAAKHFPGHGNTAVDSHIGLPVVRTKLDELKKMELQPFQQLMDKDIDAVMSAHITYPFIETEKFKSAVSGQEITLPATLSHKILTRLVRDEMGYEGVIITDALNMNAIASHFQPVDSAIRAIKAGVDVLLMPVGVEEVANGLYEAVAKGDITEERINQSVTRILTLKLKHGILKEEEAPSYQKKLEAARSGIHSIEHQQLEKLAAKKGITLVKNNGTLPISQNLYKKIIVIGDDSSDVLAASLEKFHSNITAFRLENKSDGFEECKEADLIIISVSNNKKLSEDYIDLGENRDVPVVFISVGTPYAITALPSADSVIAQFGQTKASYQATAEALFGGFNPSGRLPVAIPDKNGHVLYHFREGLSYD</sequence>
<dbReference type="PANTHER" id="PTHR30480:SF13">
    <property type="entry name" value="BETA-HEXOSAMINIDASE"/>
    <property type="match status" value="1"/>
</dbReference>
<accession>A0A2N0ZLI9</accession>
<dbReference type="SUPFAM" id="SSF51445">
    <property type="entry name" value="(Trans)glycosidases"/>
    <property type="match status" value="1"/>
</dbReference>
<dbReference type="InterPro" id="IPR019800">
    <property type="entry name" value="Glyco_hydro_3_AS"/>
</dbReference>
<evidence type="ECO:0000256" key="1">
    <source>
        <dbReference type="ARBA" id="ARBA00001231"/>
    </source>
</evidence>
<dbReference type="EC" id="3.2.1.52" evidence="3"/>
<dbReference type="GO" id="GO:0005975">
    <property type="term" value="P:carbohydrate metabolic process"/>
    <property type="evidence" value="ECO:0007669"/>
    <property type="project" value="InterPro"/>
</dbReference>
<comment type="caution">
    <text evidence="10">The sequence shown here is derived from an EMBL/GenBank/DDBJ whole genome shotgun (WGS) entry which is preliminary data.</text>
</comment>
<feature type="domain" description="BIG2" evidence="9">
    <location>
        <begin position="67"/>
        <end position="111"/>
    </location>
</feature>
<evidence type="ECO:0000313" key="11">
    <source>
        <dbReference type="Proteomes" id="UP000233343"/>
    </source>
</evidence>
<dbReference type="PROSITE" id="PS00775">
    <property type="entry name" value="GLYCOSYL_HYDROL_F3"/>
    <property type="match status" value="1"/>
</dbReference>
<dbReference type="GO" id="GO:0004563">
    <property type="term" value="F:beta-N-acetylhexosaminidase activity"/>
    <property type="evidence" value="ECO:0007669"/>
    <property type="project" value="UniProtKB-EC"/>
</dbReference>
<gene>
    <name evidence="10" type="ORF">CWS20_05165</name>
</gene>
<proteinExistence type="inferred from homology"/>
<evidence type="ECO:0000259" key="9">
    <source>
        <dbReference type="Pfam" id="PF02368"/>
    </source>
</evidence>
<dbReference type="InterPro" id="IPR001764">
    <property type="entry name" value="Glyco_hydro_3_N"/>
</dbReference>
<dbReference type="InterPro" id="IPR017853">
    <property type="entry name" value="GH"/>
</dbReference>
<reference evidence="10 11" key="1">
    <citation type="journal article" date="2010" name="Int. J. Syst. Evol. Microbiol.">
        <title>Bacillus horneckiae sp. nov., isolated from a spacecraft-assembly clean room.</title>
        <authorList>
            <person name="Vaishampayan P."/>
            <person name="Probst A."/>
            <person name="Krishnamurthi S."/>
            <person name="Ghosh S."/>
            <person name="Osman S."/>
            <person name="McDowall A."/>
            <person name="Ruckmani A."/>
            <person name="Mayilraj S."/>
            <person name="Venkateswaran K."/>
        </authorList>
    </citation>
    <scope>NUCLEOTIDE SEQUENCE [LARGE SCALE GENOMIC DNA]</scope>
    <source>
        <strain evidence="11">1PO1SC</strain>
    </source>
</reference>
<dbReference type="InterPro" id="IPR003343">
    <property type="entry name" value="Big_2"/>
</dbReference>
<evidence type="ECO:0000259" key="8">
    <source>
        <dbReference type="Pfam" id="PF01915"/>
    </source>
</evidence>
<dbReference type="SUPFAM" id="SSF52279">
    <property type="entry name" value="Beta-D-glucan exohydrolase, C-terminal domain"/>
    <property type="match status" value="1"/>
</dbReference>
<dbReference type="InterPro" id="IPR008964">
    <property type="entry name" value="Invasin/intimin_cell_adhesion"/>
</dbReference>
<dbReference type="InterPro" id="IPR002772">
    <property type="entry name" value="Glyco_hydro_3_C"/>
</dbReference>
<name>A0A2N0ZLI9_9BACI</name>
<feature type="domain" description="Glycoside hydrolase family 3 N-terminal" evidence="7">
    <location>
        <begin position="144"/>
        <end position="478"/>
    </location>
</feature>
<keyword evidence="11" id="KW-1185">Reference proteome</keyword>
<dbReference type="Pfam" id="PF01915">
    <property type="entry name" value="Glyco_hydro_3_C"/>
    <property type="match status" value="1"/>
</dbReference>
<dbReference type="InterPro" id="IPR036881">
    <property type="entry name" value="Glyco_hydro_3_C_sf"/>
</dbReference>
<dbReference type="InterPro" id="IPR050226">
    <property type="entry name" value="NagZ_Beta-hexosaminidase"/>
</dbReference>
<evidence type="ECO:0000256" key="2">
    <source>
        <dbReference type="ARBA" id="ARBA00005336"/>
    </source>
</evidence>
<keyword evidence="5 6" id="KW-0326">Glycosidase</keyword>
<comment type="catalytic activity">
    <reaction evidence="1">
        <text>Hydrolysis of terminal non-reducing N-acetyl-D-hexosamine residues in N-acetyl-beta-D-hexosaminides.</text>
        <dbReference type="EC" id="3.2.1.52"/>
    </reaction>
</comment>
<dbReference type="Gene3D" id="3.40.50.1700">
    <property type="entry name" value="Glycoside hydrolase family 3 C-terminal domain"/>
    <property type="match status" value="1"/>
</dbReference>
<dbReference type="EMBL" id="PISD01000008">
    <property type="protein sequence ID" value="PKG30384.1"/>
    <property type="molecule type" value="Genomic_DNA"/>
</dbReference>
<evidence type="ECO:0000256" key="6">
    <source>
        <dbReference type="RuleBase" id="RU361161"/>
    </source>
</evidence>
<dbReference type="AlphaFoldDB" id="A0A2N0ZLI9"/>
<evidence type="ECO:0000259" key="7">
    <source>
        <dbReference type="Pfam" id="PF00933"/>
    </source>
</evidence>
<keyword evidence="4 6" id="KW-0378">Hydrolase</keyword>
<dbReference type="PANTHER" id="PTHR30480">
    <property type="entry name" value="BETA-HEXOSAMINIDASE-RELATED"/>
    <property type="match status" value="1"/>
</dbReference>
<evidence type="ECO:0000256" key="4">
    <source>
        <dbReference type="ARBA" id="ARBA00022801"/>
    </source>
</evidence>
<dbReference type="SUPFAM" id="SSF49373">
    <property type="entry name" value="Invasin/intimin cell-adhesion fragments"/>
    <property type="match status" value="1"/>
</dbReference>
<comment type="similarity">
    <text evidence="2 6">Belongs to the glycosyl hydrolase 3 family.</text>
</comment>
<dbReference type="GO" id="GO:0009254">
    <property type="term" value="P:peptidoglycan turnover"/>
    <property type="evidence" value="ECO:0007669"/>
    <property type="project" value="TreeGrafter"/>
</dbReference>
<evidence type="ECO:0000256" key="3">
    <source>
        <dbReference type="ARBA" id="ARBA00012663"/>
    </source>
</evidence>
<dbReference type="Proteomes" id="UP000233343">
    <property type="component" value="Unassembled WGS sequence"/>
</dbReference>
<dbReference type="Pfam" id="PF02368">
    <property type="entry name" value="Big_2"/>
    <property type="match status" value="1"/>
</dbReference>
<dbReference type="InterPro" id="IPR036962">
    <property type="entry name" value="Glyco_hydro_3_N_sf"/>
</dbReference>
<dbReference type="Pfam" id="PF00933">
    <property type="entry name" value="Glyco_hydro_3"/>
    <property type="match status" value="1"/>
</dbReference>
<organism evidence="10 11">
    <name type="scientific">Cytobacillus horneckiae</name>
    <dbReference type="NCBI Taxonomy" id="549687"/>
    <lineage>
        <taxon>Bacteria</taxon>
        <taxon>Bacillati</taxon>
        <taxon>Bacillota</taxon>
        <taxon>Bacilli</taxon>
        <taxon>Bacillales</taxon>
        <taxon>Bacillaceae</taxon>
        <taxon>Cytobacillus</taxon>
    </lineage>
</organism>
<protein>
    <recommendedName>
        <fullName evidence="3">beta-N-acetylhexosaminidase</fullName>
        <ecNumber evidence="3">3.2.1.52</ecNumber>
    </recommendedName>
</protein>
<dbReference type="Gene3D" id="3.20.20.300">
    <property type="entry name" value="Glycoside hydrolase, family 3, N-terminal domain"/>
    <property type="match status" value="1"/>
</dbReference>
<dbReference type="Gene3D" id="2.60.40.1080">
    <property type="match status" value="1"/>
</dbReference>
<evidence type="ECO:0000256" key="5">
    <source>
        <dbReference type="ARBA" id="ARBA00023295"/>
    </source>
</evidence>
<feature type="domain" description="Glycoside hydrolase family 3 C-terminal" evidence="8">
    <location>
        <begin position="521"/>
        <end position="667"/>
    </location>
</feature>
<evidence type="ECO:0000313" key="10">
    <source>
        <dbReference type="EMBL" id="PKG30384.1"/>
    </source>
</evidence>
<dbReference type="RefSeq" id="WP_066199332.1">
    <property type="nucleotide sequence ID" value="NZ_JARMMB010000013.1"/>
</dbReference>